<accession>A0A8H5FQQ0</accession>
<dbReference type="EMBL" id="JAACJM010000110">
    <property type="protein sequence ID" value="KAF5345611.1"/>
    <property type="molecule type" value="Genomic_DNA"/>
</dbReference>
<sequence>MTTGIVSPSTPPWPCHFAFLDNVTVEQSEEGRFGGGFGVWGDRDRILVYVPTLAPIRLTSTPTPSSHSIQASIYRLSLVPKLSQTFSAGLVSHSVGSISFPSSSTQIFSIKQQKRWRKGYSVLTETDVQGSVVS</sequence>
<name>A0A8H5FQQ0_9AGAR</name>
<dbReference type="AlphaFoldDB" id="A0A8H5FQQ0"/>
<keyword evidence="2" id="KW-1185">Reference proteome</keyword>
<gene>
    <name evidence="1" type="ORF">D9758_015151</name>
</gene>
<organism evidence="1 2">
    <name type="scientific">Tetrapyrgos nigripes</name>
    <dbReference type="NCBI Taxonomy" id="182062"/>
    <lineage>
        <taxon>Eukaryota</taxon>
        <taxon>Fungi</taxon>
        <taxon>Dikarya</taxon>
        <taxon>Basidiomycota</taxon>
        <taxon>Agaricomycotina</taxon>
        <taxon>Agaricomycetes</taxon>
        <taxon>Agaricomycetidae</taxon>
        <taxon>Agaricales</taxon>
        <taxon>Marasmiineae</taxon>
        <taxon>Marasmiaceae</taxon>
        <taxon>Tetrapyrgos</taxon>
    </lineage>
</organism>
<proteinExistence type="predicted"/>
<reference evidence="1 2" key="1">
    <citation type="journal article" date="2020" name="ISME J.">
        <title>Uncovering the hidden diversity of litter-decomposition mechanisms in mushroom-forming fungi.</title>
        <authorList>
            <person name="Floudas D."/>
            <person name="Bentzer J."/>
            <person name="Ahren D."/>
            <person name="Johansson T."/>
            <person name="Persson P."/>
            <person name="Tunlid A."/>
        </authorList>
    </citation>
    <scope>NUCLEOTIDE SEQUENCE [LARGE SCALE GENOMIC DNA]</scope>
    <source>
        <strain evidence="1 2">CBS 291.85</strain>
    </source>
</reference>
<protein>
    <submittedName>
        <fullName evidence="1">Uncharacterized protein</fullName>
    </submittedName>
</protein>
<evidence type="ECO:0000313" key="1">
    <source>
        <dbReference type="EMBL" id="KAF5345611.1"/>
    </source>
</evidence>
<dbReference type="Proteomes" id="UP000559256">
    <property type="component" value="Unassembled WGS sequence"/>
</dbReference>
<evidence type="ECO:0000313" key="2">
    <source>
        <dbReference type="Proteomes" id="UP000559256"/>
    </source>
</evidence>
<comment type="caution">
    <text evidence="1">The sequence shown here is derived from an EMBL/GenBank/DDBJ whole genome shotgun (WGS) entry which is preliminary data.</text>
</comment>